<dbReference type="Proteomes" id="UP000770661">
    <property type="component" value="Unassembled WGS sequence"/>
</dbReference>
<accession>A0A8J5CDW9</accession>
<dbReference type="OrthoDB" id="5353557at2759"/>
<proteinExistence type="predicted"/>
<evidence type="ECO:0000313" key="2">
    <source>
        <dbReference type="Proteomes" id="UP000770661"/>
    </source>
</evidence>
<reference evidence="1" key="1">
    <citation type="submission" date="2020-07" db="EMBL/GenBank/DDBJ databases">
        <title>The High-quality genome of the commercially important snow crab, Chionoecetes opilio.</title>
        <authorList>
            <person name="Jeong J.-H."/>
            <person name="Ryu S."/>
        </authorList>
    </citation>
    <scope>NUCLEOTIDE SEQUENCE</scope>
    <source>
        <strain evidence="1">MADBK_172401_WGS</strain>
        <tissue evidence="1">Digestive gland</tissue>
    </source>
</reference>
<dbReference type="Pfam" id="PF25562">
    <property type="entry name" value="CNBH_CNNM2_C"/>
    <property type="match status" value="1"/>
</dbReference>
<protein>
    <submittedName>
        <fullName evidence="1">Uncharacterized protein</fullName>
    </submittedName>
</protein>
<keyword evidence="2" id="KW-1185">Reference proteome</keyword>
<dbReference type="EMBL" id="JACEEZ010023948">
    <property type="protein sequence ID" value="KAG0710716.1"/>
    <property type="molecule type" value="Genomic_DNA"/>
</dbReference>
<name>A0A8J5CDW9_CHIOP</name>
<organism evidence="1 2">
    <name type="scientific">Chionoecetes opilio</name>
    <name type="common">Atlantic snow crab</name>
    <name type="synonym">Cancer opilio</name>
    <dbReference type="NCBI Taxonomy" id="41210"/>
    <lineage>
        <taxon>Eukaryota</taxon>
        <taxon>Metazoa</taxon>
        <taxon>Ecdysozoa</taxon>
        <taxon>Arthropoda</taxon>
        <taxon>Crustacea</taxon>
        <taxon>Multicrustacea</taxon>
        <taxon>Malacostraca</taxon>
        <taxon>Eumalacostraca</taxon>
        <taxon>Eucarida</taxon>
        <taxon>Decapoda</taxon>
        <taxon>Pleocyemata</taxon>
        <taxon>Brachyura</taxon>
        <taxon>Eubrachyura</taxon>
        <taxon>Majoidea</taxon>
        <taxon>Majidae</taxon>
        <taxon>Chionoecetes</taxon>
    </lineage>
</organism>
<sequence length="149" mass="16539">MLHPDGSTAVSSISKAELFAQTFAENSTLVDEGESPSASTQLSKSSVLGSVQSLDSNKFTFTPDYSVRAITEVVYLRVRRSHYIAARRAFLLEQAKKEPHCDEHFENEIAKMLIEDDGSSSPTWENTPLTTPQAKQSEKAACNLWSLWL</sequence>
<dbReference type="AlphaFoldDB" id="A0A8J5CDW9"/>
<gene>
    <name evidence="1" type="ORF">GWK47_022230</name>
</gene>
<evidence type="ECO:0000313" key="1">
    <source>
        <dbReference type="EMBL" id="KAG0710716.1"/>
    </source>
</evidence>
<comment type="caution">
    <text evidence="1">The sequence shown here is derived from an EMBL/GenBank/DDBJ whole genome shotgun (WGS) entry which is preliminary data.</text>
</comment>